<evidence type="ECO:0000313" key="3">
    <source>
        <dbReference type="Proteomes" id="UP001235840"/>
    </source>
</evidence>
<dbReference type="Proteomes" id="UP001235840">
    <property type="component" value="Unassembled WGS sequence"/>
</dbReference>
<dbReference type="Pfam" id="PF21095">
    <property type="entry name" value="CarD_C"/>
    <property type="match status" value="1"/>
</dbReference>
<evidence type="ECO:0000313" key="2">
    <source>
        <dbReference type="EMBL" id="MDQ0166037.1"/>
    </source>
</evidence>
<organism evidence="2 3">
    <name type="scientific">Caldalkalibacillus horti</name>
    <dbReference type="NCBI Taxonomy" id="77523"/>
    <lineage>
        <taxon>Bacteria</taxon>
        <taxon>Bacillati</taxon>
        <taxon>Bacillota</taxon>
        <taxon>Bacilli</taxon>
        <taxon>Bacillales</taxon>
        <taxon>Bacillaceae</taxon>
        <taxon>Caldalkalibacillus</taxon>
    </lineage>
</organism>
<dbReference type="EMBL" id="JAUSTY010000007">
    <property type="protein sequence ID" value="MDQ0166037.1"/>
    <property type="molecule type" value="Genomic_DNA"/>
</dbReference>
<keyword evidence="3" id="KW-1185">Reference proteome</keyword>
<reference evidence="2 3" key="1">
    <citation type="submission" date="2023-07" db="EMBL/GenBank/DDBJ databases">
        <title>Genomic Encyclopedia of Type Strains, Phase IV (KMG-IV): sequencing the most valuable type-strain genomes for metagenomic binning, comparative biology and taxonomic classification.</title>
        <authorList>
            <person name="Goeker M."/>
        </authorList>
    </citation>
    <scope>NUCLEOTIDE SEQUENCE [LARGE SCALE GENOMIC DNA]</scope>
    <source>
        <strain evidence="2 3">DSM 12751</strain>
    </source>
</reference>
<dbReference type="RefSeq" id="WP_307393948.1">
    <property type="nucleotide sequence ID" value="NZ_BAAADK010000048.1"/>
</dbReference>
<sequence>MFDVGDKVVYPMHGAGIIEGIEEKEILGQKKKYFIMRMPIGEMKVMIPMENVSHIGLRQVVGLDAVNRVMDILGTDTSDEEANWNQRYRANMDKMKSGDIYEIADVVRSLMVRDRAKGLSTGERKMLDQAKQILISELALVEDRTSDELFSMLDGIVYEKDASL</sequence>
<dbReference type="InterPro" id="IPR036101">
    <property type="entry name" value="CarD-like/TRCF_RID_sf"/>
</dbReference>
<dbReference type="InterPro" id="IPR052531">
    <property type="entry name" value="CarD-like_regulator"/>
</dbReference>
<dbReference type="Pfam" id="PF02559">
    <property type="entry name" value="CarD_TRCF_RID"/>
    <property type="match status" value="1"/>
</dbReference>
<dbReference type="Gene3D" id="1.20.58.1290">
    <property type="entry name" value="CarD-like, C-terminal domain"/>
    <property type="match status" value="1"/>
</dbReference>
<dbReference type="InterPro" id="IPR003711">
    <property type="entry name" value="CarD-like/TRCF_RID"/>
</dbReference>
<protein>
    <submittedName>
        <fullName evidence="2">CarD family transcriptional regulator</fullName>
    </submittedName>
</protein>
<dbReference type="SMART" id="SM01058">
    <property type="entry name" value="CarD_TRCF"/>
    <property type="match status" value="1"/>
</dbReference>
<feature type="domain" description="CarD-like/TRCF RNAP-interacting" evidence="1">
    <location>
        <begin position="1"/>
        <end position="111"/>
    </location>
</feature>
<dbReference type="PANTHER" id="PTHR38447:SF1">
    <property type="entry name" value="RNA POLYMERASE-BINDING TRANSCRIPTION FACTOR CARD"/>
    <property type="match status" value="1"/>
</dbReference>
<dbReference type="SUPFAM" id="SSF141259">
    <property type="entry name" value="CarD-like"/>
    <property type="match status" value="1"/>
</dbReference>
<evidence type="ECO:0000259" key="1">
    <source>
        <dbReference type="SMART" id="SM01058"/>
    </source>
</evidence>
<dbReference type="PANTHER" id="PTHR38447">
    <property type="entry name" value="TRANSCRIPTION FACTOR YDEB-RELATED"/>
    <property type="match status" value="1"/>
</dbReference>
<dbReference type="InterPro" id="IPR042215">
    <property type="entry name" value="CarD-like_C"/>
</dbReference>
<gene>
    <name evidence="2" type="ORF">J2S11_001938</name>
</gene>
<dbReference type="InterPro" id="IPR048792">
    <property type="entry name" value="CarD_C"/>
</dbReference>
<comment type="caution">
    <text evidence="2">The sequence shown here is derived from an EMBL/GenBank/DDBJ whole genome shotgun (WGS) entry which is preliminary data.</text>
</comment>
<proteinExistence type="predicted"/>
<dbReference type="Gene3D" id="2.40.10.170">
    <property type="match status" value="1"/>
</dbReference>
<accession>A0ABT9VYY4</accession>
<name>A0ABT9VYY4_9BACI</name>